<gene>
    <name evidence="1" type="ORF">ODALV1_LOCUS28290</name>
</gene>
<evidence type="ECO:0000313" key="1">
    <source>
        <dbReference type="EMBL" id="CAL8140434.1"/>
    </source>
</evidence>
<dbReference type="Proteomes" id="UP001642540">
    <property type="component" value="Unassembled WGS sequence"/>
</dbReference>
<dbReference type="EMBL" id="CAXLJM020000136">
    <property type="protein sequence ID" value="CAL8140434.1"/>
    <property type="molecule type" value="Genomic_DNA"/>
</dbReference>
<organism evidence="1 2">
    <name type="scientific">Orchesella dallaii</name>
    <dbReference type="NCBI Taxonomy" id="48710"/>
    <lineage>
        <taxon>Eukaryota</taxon>
        <taxon>Metazoa</taxon>
        <taxon>Ecdysozoa</taxon>
        <taxon>Arthropoda</taxon>
        <taxon>Hexapoda</taxon>
        <taxon>Collembola</taxon>
        <taxon>Entomobryomorpha</taxon>
        <taxon>Entomobryoidea</taxon>
        <taxon>Orchesellidae</taxon>
        <taxon>Orchesellinae</taxon>
        <taxon>Orchesella</taxon>
    </lineage>
</organism>
<protein>
    <submittedName>
        <fullName evidence="1">Uncharacterized protein</fullName>
    </submittedName>
</protein>
<evidence type="ECO:0000313" key="2">
    <source>
        <dbReference type="Proteomes" id="UP001642540"/>
    </source>
</evidence>
<comment type="caution">
    <text evidence="1">The sequence shown here is derived from an EMBL/GenBank/DDBJ whole genome shotgun (WGS) entry which is preliminary data.</text>
</comment>
<sequence length="60" mass="6556">MEPAYGPFGGGSIQNLPKPFDTLEYQHTLLWISTASAERSVWLHNPTTKNNEGGPDDVIG</sequence>
<proteinExistence type="predicted"/>
<name>A0ABP1S0Y3_9HEXA</name>
<accession>A0ABP1S0Y3</accession>
<reference evidence="1 2" key="1">
    <citation type="submission" date="2024-08" db="EMBL/GenBank/DDBJ databases">
        <authorList>
            <person name="Cucini C."/>
            <person name="Frati F."/>
        </authorList>
    </citation>
    <scope>NUCLEOTIDE SEQUENCE [LARGE SCALE GENOMIC DNA]</scope>
</reference>
<keyword evidence="2" id="KW-1185">Reference proteome</keyword>